<dbReference type="InterPro" id="IPR004146">
    <property type="entry name" value="DC1"/>
</dbReference>
<keyword evidence="4" id="KW-0862">Zinc</keyword>
<protein>
    <recommendedName>
        <fullName evidence="5">Zinc finger PHD-type domain-containing protein</fullName>
    </recommendedName>
</protein>
<dbReference type="InterPro" id="IPR053192">
    <property type="entry name" value="Vacuole_Formation_Reg"/>
</dbReference>
<keyword evidence="1" id="KW-0479">Metal-binding</keyword>
<evidence type="ECO:0000259" key="5">
    <source>
        <dbReference type="SMART" id="SM00249"/>
    </source>
</evidence>
<dbReference type="InterPro" id="IPR001965">
    <property type="entry name" value="Znf_PHD"/>
</dbReference>
<feature type="domain" description="Zinc finger PHD-type" evidence="5">
    <location>
        <begin position="436"/>
        <end position="500"/>
    </location>
</feature>
<evidence type="ECO:0000313" key="7">
    <source>
        <dbReference type="Proteomes" id="UP001630127"/>
    </source>
</evidence>
<proteinExistence type="predicted"/>
<dbReference type="SUPFAM" id="SSF57889">
    <property type="entry name" value="Cysteine-rich domain"/>
    <property type="match status" value="5"/>
</dbReference>
<keyword evidence="3" id="KW-0863">Zinc-finger</keyword>
<evidence type="ECO:0000256" key="4">
    <source>
        <dbReference type="ARBA" id="ARBA00022833"/>
    </source>
</evidence>
<dbReference type="EMBL" id="JBJUIK010000003">
    <property type="protein sequence ID" value="KAL3533931.1"/>
    <property type="molecule type" value="Genomic_DNA"/>
</dbReference>
<dbReference type="AlphaFoldDB" id="A0ABD3AS71"/>
<keyword evidence="2" id="KW-0677">Repeat</keyword>
<evidence type="ECO:0000256" key="3">
    <source>
        <dbReference type="ARBA" id="ARBA00022771"/>
    </source>
</evidence>
<organism evidence="6 7">
    <name type="scientific">Cinchona calisaya</name>
    <dbReference type="NCBI Taxonomy" id="153742"/>
    <lineage>
        <taxon>Eukaryota</taxon>
        <taxon>Viridiplantae</taxon>
        <taxon>Streptophyta</taxon>
        <taxon>Embryophyta</taxon>
        <taxon>Tracheophyta</taxon>
        <taxon>Spermatophyta</taxon>
        <taxon>Magnoliopsida</taxon>
        <taxon>eudicotyledons</taxon>
        <taxon>Gunneridae</taxon>
        <taxon>Pentapetalae</taxon>
        <taxon>asterids</taxon>
        <taxon>lamiids</taxon>
        <taxon>Gentianales</taxon>
        <taxon>Rubiaceae</taxon>
        <taxon>Cinchonoideae</taxon>
        <taxon>Cinchoneae</taxon>
        <taxon>Cinchona</taxon>
    </lineage>
</organism>
<evidence type="ECO:0000256" key="2">
    <source>
        <dbReference type="ARBA" id="ARBA00022737"/>
    </source>
</evidence>
<evidence type="ECO:0000313" key="6">
    <source>
        <dbReference type="EMBL" id="KAL3533931.1"/>
    </source>
</evidence>
<sequence length="528" mass="60596">MSKVVGPLRYKSVHKHRLILKSSVDKNVAGDFLGCYGCRRIIEGPHYICAVGCNFFMHALCWLSPDYLDNHPLHPNHRLELIPLSPNKYLSECRVCGKCCKGFVYHCLKCPRFDIDLLCAWIPSRIEMDDTTHQHPLTLLLKPAIFSCDACHVKLCGQSLSYMCFTCQYWVHTDCVPAPHYLEVGYESIFHHQDPIAKETQCQICHQHVQKVCSQVFRFRRNRVDIITPPASACSGPGVKFEYLYFHLGCSTLATRSLPSAEAILIENTSTNVPVLRWQKIVDDLTRRRKSGIKHWSHDDHILKLGTTTDDILEFDRSRIKCKGCNWPLLAPFYSCGQCNFFLHAKCADLCETTLKTTHPHNHPLSVCLNPADTNRNKMCSNCNNSFTGFSYKCRDCDDYVLDLSCAQMRESIGHDAHEHELFLFDDDQSKMGTINCNACGNSCDEQQALYVCTLCEFYLHSKCAFLPKKSRHRFDHHPLTLMFESDVNELGEYICDICEDDKRNPNHWFYGCKECDFAAHVDCIFNQ</sequence>
<dbReference type="Proteomes" id="UP001630127">
    <property type="component" value="Unassembled WGS sequence"/>
</dbReference>
<dbReference type="SMART" id="SM00249">
    <property type="entry name" value="PHD"/>
    <property type="match status" value="2"/>
</dbReference>
<dbReference type="PANTHER" id="PTHR32410">
    <property type="entry name" value="CYSTEINE/HISTIDINE-RICH C1 DOMAIN FAMILY PROTEIN"/>
    <property type="match status" value="1"/>
</dbReference>
<evidence type="ECO:0000256" key="1">
    <source>
        <dbReference type="ARBA" id="ARBA00022723"/>
    </source>
</evidence>
<dbReference type="Pfam" id="PF03107">
    <property type="entry name" value="C1_2"/>
    <property type="match status" value="7"/>
</dbReference>
<accession>A0ABD3AS71</accession>
<dbReference type="GO" id="GO:0008270">
    <property type="term" value="F:zinc ion binding"/>
    <property type="evidence" value="ECO:0007669"/>
    <property type="project" value="UniProtKB-KW"/>
</dbReference>
<dbReference type="PANTHER" id="PTHR32410:SF216">
    <property type="entry name" value="PHORBOL-ESTER_DAG-TYPE DOMAIN-CONTAINING PROTEIN"/>
    <property type="match status" value="1"/>
</dbReference>
<feature type="domain" description="Zinc finger PHD-type" evidence="5">
    <location>
        <begin position="147"/>
        <end position="206"/>
    </location>
</feature>
<comment type="caution">
    <text evidence="6">The sequence shown here is derived from an EMBL/GenBank/DDBJ whole genome shotgun (WGS) entry which is preliminary data.</text>
</comment>
<dbReference type="InterPro" id="IPR046349">
    <property type="entry name" value="C1-like_sf"/>
</dbReference>
<name>A0ABD3AS71_9GENT</name>
<keyword evidence="7" id="KW-1185">Reference proteome</keyword>
<reference evidence="6 7" key="1">
    <citation type="submission" date="2024-11" db="EMBL/GenBank/DDBJ databases">
        <title>A near-complete genome assembly of Cinchona calisaya.</title>
        <authorList>
            <person name="Lian D.C."/>
            <person name="Zhao X.W."/>
            <person name="Wei L."/>
        </authorList>
    </citation>
    <scope>NUCLEOTIDE SEQUENCE [LARGE SCALE GENOMIC DNA]</scope>
    <source>
        <tissue evidence="6">Nenye</tissue>
    </source>
</reference>
<gene>
    <name evidence="6" type="ORF">ACH5RR_007452</name>
</gene>